<keyword evidence="2" id="KW-1185">Reference proteome</keyword>
<dbReference type="Proteomes" id="UP000826195">
    <property type="component" value="Unassembled WGS sequence"/>
</dbReference>
<organism evidence="1 2">
    <name type="scientific">Cotesia glomerata</name>
    <name type="common">Lepidopteran parasitic wasp</name>
    <name type="synonym">Apanteles glomeratus</name>
    <dbReference type="NCBI Taxonomy" id="32391"/>
    <lineage>
        <taxon>Eukaryota</taxon>
        <taxon>Metazoa</taxon>
        <taxon>Ecdysozoa</taxon>
        <taxon>Arthropoda</taxon>
        <taxon>Hexapoda</taxon>
        <taxon>Insecta</taxon>
        <taxon>Pterygota</taxon>
        <taxon>Neoptera</taxon>
        <taxon>Endopterygota</taxon>
        <taxon>Hymenoptera</taxon>
        <taxon>Apocrita</taxon>
        <taxon>Ichneumonoidea</taxon>
        <taxon>Braconidae</taxon>
        <taxon>Microgastrinae</taxon>
        <taxon>Cotesia</taxon>
    </lineage>
</organism>
<accession>A0AAV7I002</accession>
<dbReference type="AlphaFoldDB" id="A0AAV7I002"/>
<dbReference type="EMBL" id="JAHXZJ010002693">
    <property type="protein sequence ID" value="KAH0537275.1"/>
    <property type="molecule type" value="Genomic_DNA"/>
</dbReference>
<name>A0AAV7I002_COTGL</name>
<gene>
    <name evidence="1" type="ORF">KQX54_000523</name>
</gene>
<evidence type="ECO:0000313" key="2">
    <source>
        <dbReference type="Proteomes" id="UP000826195"/>
    </source>
</evidence>
<reference evidence="1 2" key="1">
    <citation type="journal article" date="2021" name="J. Hered.">
        <title>A chromosome-level genome assembly of the parasitoid wasp, Cotesia glomerata (Hymenoptera: Braconidae).</title>
        <authorList>
            <person name="Pinto B.J."/>
            <person name="Weis J.J."/>
            <person name="Gamble T."/>
            <person name="Ode P.J."/>
            <person name="Paul R."/>
            <person name="Zaspel J.M."/>
        </authorList>
    </citation>
    <scope>NUCLEOTIDE SEQUENCE [LARGE SCALE GENOMIC DNA]</scope>
    <source>
        <strain evidence="1">CgM1</strain>
    </source>
</reference>
<protein>
    <submittedName>
        <fullName evidence="1">Uncharacterized protein</fullName>
    </submittedName>
</protein>
<proteinExistence type="predicted"/>
<sequence length="99" mass="11269">MSEKDIIKLCCETFGTIYLHAEWYAARQLRLSASKSVHSIKTLYMEMTKESNTENDENIDTSNTDSCAENEISVDNNNGNEISPVPGFYRKNIINQKSE</sequence>
<evidence type="ECO:0000313" key="1">
    <source>
        <dbReference type="EMBL" id="KAH0537275.1"/>
    </source>
</evidence>
<comment type="caution">
    <text evidence="1">The sequence shown here is derived from an EMBL/GenBank/DDBJ whole genome shotgun (WGS) entry which is preliminary data.</text>
</comment>